<comment type="subcellular location">
    <subcellularLocation>
        <location evidence="1">Host membrane</location>
        <topology evidence="1">Multi-pass membrane protein</topology>
    </subcellularLocation>
</comment>
<evidence type="ECO:0000313" key="6">
    <source>
        <dbReference type="EMBL" id="DAD68475.1"/>
    </source>
</evidence>
<evidence type="ECO:0000256" key="4">
    <source>
        <dbReference type="ARBA" id="ARBA00023136"/>
    </source>
</evidence>
<keyword evidence="4 5" id="KW-0472">Membrane</keyword>
<feature type="transmembrane region" description="Helical" evidence="5">
    <location>
        <begin position="23"/>
        <end position="41"/>
    </location>
</feature>
<dbReference type="Pfam" id="PF05105">
    <property type="entry name" value="Phage_holin_4_1"/>
    <property type="match status" value="1"/>
</dbReference>
<proteinExistence type="predicted"/>
<dbReference type="InterPro" id="IPR006480">
    <property type="entry name" value="Phage_holin_4_1"/>
</dbReference>
<sequence length="181" mass="20345">MNTLLVSITDFIQLAWERLTDGFAIKTVMAIFATIGIWLLGLKHVQVLGIFICLVFIDLLTKWVAIAYQMLLDMGASPENIRMTDKYWAIPAAFGKGLISSKHMRKPFGDKVLSYVLLTSAAWCFDYMAQPYTFAVTLVWTYLGGTELTSILENMRDGGNPLASKLLDIVNEKLDSILKRK</sequence>
<accession>A0A8S5LF47</accession>
<evidence type="ECO:0000256" key="3">
    <source>
        <dbReference type="ARBA" id="ARBA00022989"/>
    </source>
</evidence>
<reference evidence="6" key="1">
    <citation type="journal article" date="2021" name="Proc. Natl. Acad. Sci. U.S.A.">
        <title>A Catalog of Tens of Thousands of Viruses from Human Metagenomes Reveals Hidden Associations with Chronic Diseases.</title>
        <authorList>
            <person name="Tisza M.J."/>
            <person name="Buck C.B."/>
        </authorList>
    </citation>
    <scope>NUCLEOTIDE SEQUENCE</scope>
    <source>
        <strain evidence="6">Cttkn18</strain>
    </source>
</reference>
<evidence type="ECO:0000256" key="5">
    <source>
        <dbReference type="SAM" id="Phobius"/>
    </source>
</evidence>
<evidence type="ECO:0000256" key="1">
    <source>
        <dbReference type="ARBA" id="ARBA00004301"/>
    </source>
</evidence>
<name>A0A8S5LF47_9CAUD</name>
<keyword evidence="2 5" id="KW-0812">Transmembrane</keyword>
<feature type="transmembrane region" description="Helical" evidence="5">
    <location>
        <begin position="47"/>
        <end position="68"/>
    </location>
</feature>
<dbReference type="EMBL" id="BK014703">
    <property type="protein sequence ID" value="DAD68475.1"/>
    <property type="molecule type" value="Genomic_DNA"/>
</dbReference>
<dbReference type="GO" id="GO:0033644">
    <property type="term" value="C:host cell membrane"/>
    <property type="evidence" value="ECO:0007669"/>
    <property type="project" value="UniProtKB-SubCell"/>
</dbReference>
<keyword evidence="3 5" id="KW-1133">Transmembrane helix</keyword>
<protein>
    <submittedName>
        <fullName evidence="6">Holin</fullName>
    </submittedName>
</protein>
<organism evidence="6">
    <name type="scientific">Siphoviridae sp. cttkn18</name>
    <dbReference type="NCBI Taxonomy" id="2823607"/>
    <lineage>
        <taxon>Viruses</taxon>
        <taxon>Duplodnaviria</taxon>
        <taxon>Heunggongvirae</taxon>
        <taxon>Uroviricota</taxon>
        <taxon>Caudoviricetes</taxon>
    </lineage>
</organism>
<evidence type="ECO:0000256" key="2">
    <source>
        <dbReference type="ARBA" id="ARBA00022692"/>
    </source>
</evidence>